<dbReference type="RefSeq" id="WP_188315361.1">
    <property type="nucleotide sequence ID" value="NZ_JABTCG010000006.1"/>
</dbReference>
<sequence>MKKNMGSADRMVRTVIAIVIAILYFTNIISGTLGLILLVLAGVFLFTSFISFCPLYAPFGLSTCKNKEEH</sequence>
<evidence type="ECO:0000259" key="2">
    <source>
        <dbReference type="Pfam" id="PF11127"/>
    </source>
</evidence>
<keyword evidence="1" id="KW-0472">Membrane</keyword>
<feature type="transmembrane region" description="Helical" evidence="1">
    <location>
        <begin position="35"/>
        <end position="57"/>
    </location>
</feature>
<reference evidence="3 4" key="1">
    <citation type="submission" date="2020-05" db="EMBL/GenBank/DDBJ databases">
        <title>The draft genome sequence of Maribacter arenosus CAU 1321.</title>
        <authorList>
            <person name="Mu L."/>
        </authorList>
    </citation>
    <scope>NUCLEOTIDE SEQUENCE [LARGE SCALE GENOMIC DNA]</scope>
    <source>
        <strain evidence="3 4">CAU 1321</strain>
    </source>
</reference>
<keyword evidence="1" id="KW-1133">Transmembrane helix</keyword>
<dbReference type="InterPro" id="IPR021309">
    <property type="entry name" value="YgaP-like_TM"/>
</dbReference>
<organism evidence="3 4">
    <name type="scientific">Maribacter arenosus</name>
    <dbReference type="NCBI Taxonomy" id="1854708"/>
    <lineage>
        <taxon>Bacteria</taxon>
        <taxon>Pseudomonadati</taxon>
        <taxon>Bacteroidota</taxon>
        <taxon>Flavobacteriia</taxon>
        <taxon>Flavobacteriales</taxon>
        <taxon>Flavobacteriaceae</taxon>
        <taxon>Maribacter</taxon>
    </lineage>
</organism>
<name>A0ABR7VEZ8_9FLAO</name>
<keyword evidence="1" id="KW-0812">Transmembrane</keyword>
<proteinExistence type="predicted"/>
<keyword evidence="4" id="KW-1185">Reference proteome</keyword>
<evidence type="ECO:0000256" key="1">
    <source>
        <dbReference type="SAM" id="Phobius"/>
    </source>
</evidence>
<accession>A0ABR7VEZ8</accession>
<evidence type="ECO:0000313" key="4">
    <source>
        <dbReference type="Proteomes" id="UP000598350"/>
    </source>
</evidence>
<dbReference type="Pfam" id="PF11127">
    <property type="entry name" value="YgaP-like_TM"/>
    <property type="match status" value="1"/>
</dbReference>
<gene>
    <name evidence="3" type="ORF">HPE63_16255</name>
</gene>
<protein>
    <submittedName>
        <fullName evidence="3">DUF2892 domain-containing protein</fullName>
    </submittedName>
</protein>
<feature type="domain" description="Inner membrane protein YgaP-like transmembrane" evidence="2">
    <location>
        <begin position="1"/>
        <end position="67"/>
    </location>
</feature>
<dbReference type="EMBL" id="JABTCG010000006">
    <property type="protein sequence ID" value="MBD0852235.1"/>
    <property type="molecule type" value="Genomic_DNA"/>
</dbReference>
<dbReference type="Proteomes" id="UP000598350">
    <property type="component" value="Unassembled WGS sequence"/>
</dbReference>
<comment type="caution">
    <text evidence="3">The sequence shown here is derived from an EMBL/GenBank/DDBJ whole genome shotgun (WGS) entry which is preliminary data.</text>
</comment>
<feature type="transmembrane region" description="Helical" evidence="1">
    <location>
        <begin position="12"/>
        <end position="29"/>
    </location>
</feature>
<evidence type="ECO:0000313" key="3">
    <source>
        <dbReference type="EMBL" id="MBD0852235.1"/>
    </source>
</evidence>